<dbReference type="GO" id="GO:0005886">
    <property type="term" value="C:plasma membrane"/>
    <property type="evidence" value="ECO:0007669"/>
    <property type="project" value="TreeGrafter"/>
</dbReference>
<evidence type="ECO:0000313" key="8">
    <source>
        <dbReference type="Proteomes" id="UP001303760"/>
    </source>
</evidence>
<dbReference type="EMBL" id="MU860142">
    <property type="protein sequence ID" value="KAK4237361.1"/>
    <property type="molecule type" value="Genomic_DNA"/>
</dbReference>
<keyword evidence="8" id="KW-1185">Reference proteome</keyword>
<evidence type="ECO:0000256" key="2">
    <source>
        <dbReference type="ARBA" id="ARBA00022692"/>
    </source>
</evidence>
<feature type="transmembrane region" description="Helical" evidence="6">
    <location>
        <begin position="53"/>
        <end position="72"/>
    </location>
</feature>
<keyword evidence="4 6" id="KW-0472">Membrane</keyword>
<feature type="region of interest" description="Disordered" evidence="5">
    <location>
        <begin position="315"/>
        <end position="373"/>
    </location>
</feature>
<feature type="transmembrane region" description="Helical" evidence="6">
    <location>
        <begin position="152"/>
        <end position="178"/>
    </location>
</feature>
<protein>
    <submittedName>
        <fullName evidence="7">RTA-like protein</fullName>
    </submittedName>
</protein>
<sequence>MDKFDPSMIPPGMDQQDIQDMIANYYYSCKEVTPYCPVEATTLGYYPNRGINIFFSIGFALAMLVTLVLGVWKKTWSYMAFITAGCALEFAGYAARITLTDNPWNKNAFETQIVAIILAPTLICISIYLTLKHVCLSLNPALSRVRPHLYPFIFVPLDVSCLCVQAIGGSLAASAALTNFEMVQHGNRCIIAGIVLQVVVLLFFGVSAGDYFLRVKNWIKSDEADPEAAALWHDKKFRMFMYAVAGAYSGILIRCIYRIAEMAGGWGNPIMQDEPSFIVLEGFMVLIPCILLAFFSPGILFPQMAARMSAPGQIGLGHKDVNKSDPEKQSKPEGHESRQRVASGDESGPSETQANDGPTSTSAAVQSKNKEEA</sequence>
<reference evidence="7" key="2">
    <citation type="submission" date="2023-05" db="EMBL/GenBank/DDBJ databases">
        <authorList>
            <consortium name="Lawrence Berkeley National Laboratory"/>
            <person name="Steindorff A."/>
            <person name="Hensen N."/>
            <person name="Bonometti L."/>
            <person name="Westerberg I."/>
            <person name="Brannstrom I.O."/>
            <person name="Guillou S."/>
            <person name="Cros-Aarteil S."/>
            <person name="Calhoun S."/>
            <person name="Haridas S."/>
            <person name="Kuo A."/>
            <person name="Mondo S."/>
            <person name="Pangilinan J."/>
            <person name="Riley R."/>
            <person name="Labutti K."/>
            <person name="Andreopoulos B."/>
            <person name="Lipzen A."/>
            <person name="Chen C."/>
            <person name="Yanf M."/>
            <person name="Daum C."/>
            <person name="Ng V."/>
            <person name="Clum A."/>
            <person name="Ohm R."/>
            <person name="Martin F."/>
            <person name="Silar P."/>
            <person name="Natvig D."/>
            <person name="Lalanne C."/>
            <person name="Gautier V."/>
            <person name="Ament-Velasquez S.L."/>
            <person name="Kruys A."/>
            <person name="Hutchinson M.I."/>
            <person name="Powell A.J."/>
            <person name="Barry K."/>
            <person name="Miller A.N."/>
            <person name="Grigoriev I.V."/>
            <person name="Debuchy R."/>
            <person name="Gladieux P."/>
            <person name="Thoren M.H."/>
            <person name="Johannesson H."/>
        </authorList>
    </citation>
    <scope>NUCLEOTIDE SEQUENCE</scope>
    <source>
        <strain evidence="7">CBS 532.94</strain>
    </source>
</reference>
<evidence type="ECO:0000256" key="4">
    <source>
        <dbReference type="ARBA" id="ARBA00023136"/>
    </source>
</evidence>
<evidence type="ECO:0000256" key="3">
    <source>
        <dbReference type="ARBA" id="ARBA00022989"/>
    </source>
</evidence>
<reference evidence="7" key="1">
    <citation type="journal article" date="2023" name="Mol. Phylogenet. Evol.">
        <title>Genome-scale phylogeny and comparative genomics of the fungal order Sordariales.</title>
        <authorList>
            <person name="Hensen N."/>
            <person name="Bonometti L."/>
            <person name="Westerberg I."/>
            <person name="Brannstrom I.O."/>
            <person name="Guillou S."/>
            <person name="Cros-Aarteil S."/>
            <person name="Calhoun S."/>
            <person name="Haridas S."/>
            <person name="Kuo A."/>
            <person name="Mondo S."/>
            <person name="Pangilinan J."/>
            <person name="Riley R."/>
            <person name="LaButti K."/>
            <person name="Andreopoulos B."/>
            <person name="Lipzen A."/>
            <person name="Chen C."/>
            <person name="Yan M."/>
            <person name="Daum C."/>
            <person name="Ng V."/>
            <person name="Clum A."/>
            <person name="Steindorff A."/>
            <person name="Ohm R.A."/>
            <person name="Martin F."/>
            <person name="Silar P."/>
            <person name="Natvig D.O."/>
            <person name="Lalanne C."/>
            <person name="Gautier V."/>
            <person name="Ament-Velasquez S.L."/>
            <person name="Kruys A."/>
            <person name="Hutchinson M.I."/>
            <person name="Powell A.J."/>
            <person name="Barry K."/>
            <person name="Miller A.N."/>
            <person name="Grigoriev I.V."/>
            <person name="Debuchy R."/>
            <person name="Gladieux P."/>
            <person name="Hiltunen Thoren M."/>
            <person name="Johannesson H."/>
        </authorList>
    </citation>
    <scope>NUCLEOTIDE SEQUENCE</scope>
    <source>
        <strain evidence="7">CBS 532.94</strain>
    </source>
</reference>
<keyword evidence="3 6" id="KW-1133">Transmembrane helix</keyword>
<feature type="transmembrane region" description="Helical" evidence="6">
    <location>
        <begin position="280"/>
        <end position="301"/>
    </location>
</feature>
<feature type="compositionally biased region" description="Basic and acidic residues" evidence="5">
    <location>
        <begin position="317"/>
        <end position="339"/>
    </location>
</feature>
<feature type="transmembrane region" description="Helical" evidence="6">
    <location>
        <begin position="79"/>
        <end position="99"/>
    </location>
</feature>
<dbReference type="Proteomes" id="UP001303760">
    <property type="component" value="Unassembled WGS sequence"/>
</dbReference>
<dbReference type="PANTHER" id="PTHR31465">
    <property type="entry name" value="PROTEIN RTA1-RELATED"/>
    <property type="match status" value="1"/>
</dbReference>
<evidence type="ECO:0000256" key="5">
    <source>
        <dbReference type="SAM" id="MobiDB-lite"/>
    </source>
</evidence>
<dbReference type="Pfam" id="PF04479">
    <property type="entry name" value="RTA1"/>
    <property type="match status" value="1"/>
</dbReference>
<comment type="caution">
    <text evidence="7">The sequence shown here is derived from an EMBL/GenBank/DDBJ whole genome shotgun (WGS) entry which is preliminary data.</text>
</comment>
<feature type="compositionally biased region" description="Polar residues" evidence="5">
    <location>
        <begin position="349"/>
        <end position="367"/>
    </location>
</feature>
<dbReference type="AlphaFoldDB" id="A0AAN7H6H8"/>
<gene>
    <name evidence="7" type="ORF">C8A03DRAFT_44777</name>
</gene>
<feature type="transmembrane region" description="Helical" evidence="6">
    <location>
        <begin position="190"/>
        <end position="213"/>
    </location>
</feature>
<dbReference type="GO" id="GO:0000324">
    <property type="term" value="C:fungal-type vacuole"/>
    <property type="evidence" value="ECO:0007669"/>
    <property type="project" value="TreeGrafter"/>
</dbReference>
<accession>A0AAN7H6H8</accession>
<comment type="subcellular location">
    <subcellularLocation>
        <location evidence="1">Membrane</location>
        <topology evidence="1">Multi-pass membrane protein</topology>
    </subcellularLocation>
</comment>
<feature type="transmembrane region" description="Helical" evidence="6">
    <location>
        <begin position="111"/>
        <end position="131"/>
    </location>
</feature>
<evidence type="ECO:0000313" key="7">
    <source>
        <dbReference type="EMBL" id="KAK4237361.1"/>
    </source>
</evidence>
<feature type="transmembrane region" description="Helical" evidence="6">
    <location>
        <begin position="240"/>
        <end position="260"/>
    </location>
</feature>
<keyword evidence="2 6" id="KW-0812">Transmembrane</keyword>
<proteinExistence type="predicted"/>
<organism evidence="7 8">
    <name type="scientific">Achaetomium macrosporum</name>
    <dbReference type="NCBI Taxonomy" id="79813"/>
    <lineage>
        <taxon>Eukaryota</taxon>
        <taxon>Fungi</taxon>
        <taxon>Dikarya</taxon>
        <taxon>Ascomycota</taxon>
        <taxon>Pezizomycotina</taxon>
        <taxon>Sordariomycetes</taxon>
        <taxon>Sordariomycetidae</taxon>
        <taxon>Sordariales</taxon>
        <taxon>Chaetomiaceae</taxon>
        <taxon>Achaetomium</taxon>
    </lineage>
</organism>
<evidence type="ECO:0000256" key="6">
    <source>
        <dbReference type="SAM" id="Phobius"/>
    </source>
</evidence>
<name>A0AAN7H6H8_9PEZI</name>
<dbReference type="PANTHER" id="PTHR31465:SF8">
    <property type="entry name" value="DOMAIN PROTEIN, PUTATIVE (AFU_ORTHOLOGUE AFUA_6G14140)-RELATED"/>
    <property type="match status" value="1"/>
</dbReference>
<evidence type="ECO:0000256" key="1">
    <source>
        <dbReference type="ARBA" id="ARBA00004141"/>
    </source>
</evidence>
<dbReference type="InterPro" id="IPR007568">
    <property type="entry name" value="RTA1"/>
</dbReference>